<sequence length="75" mass="8602">MSDGRAFTDYHPACTLNQLLQDKYKLSNSHDYRYFLQKNADKIRQETVLCETQQECTICPVCKLALEGKNATANN</sequence>
<protein>
    <submittedName>
        <fullName evidence="1">Uncharacterized protein</fullName>
    </submittedName>
</protein>
<name>A0A6C0H7L2_9ZZZZ</name>
<dbReference type="AlphaFoldDB" id="A0A6C0H7L2"/>
<evidence type="ECO:0000313" key="1">
    <source>
        <dbReference type="EMBL" id="QHT76135.1"/>
    </source>
</evidence>
<reference evidence="1" key="1">
    <citation type="journal article" date="2020" name="Nature">
        <title>Giant virus diversity and host interactions through global metagenomics.</title>
        <authorList>
            <person name="Schulz F."/>
            <person name="Roux S."/>
            <person name="Paez-Espino D."/>
            <person name="Jungbluth S."/>
            <person name="Walsh D.A."/>
            <person name="Denef V.J."/>
            <person name="McMahon K.D."/>
            <person name="Konstantinidis K.T."/>
            <person name="Eloe-Fadrosh E.A."/>
            <person name="Kyrpides N.C."/>
            <person name="Woyke T."/>
        </authorList>
    </citation>
    <scope>NUCLEOTIDE SEQUENCE</scope>
    <source>
        <strain evidence="1">GVMAG-M-3300023179-73</strain>
    </source>
</reference>
<organism evidence="1">
    <name type="scientific">viral metagenome</name>
    <dbReference type="NCBI Taxonomy" id="1070528"/>
    <lineage>
        <taxon>unclassified sequences</taxon>
        <taxon>metagenomes</taxon>
        <taxon>organismal metagenomes</taxon>
    </lineage>
</organism>
<proteinExistence type="predicted"/>
<dbReference type="EMBL" id="MN739889">
    <property type="protein sequence ID" value="QHT76135.1"/>
    <property type="molecule type" value="Genomic_DNA"/>
</dbReference>
<accession>A0A6C0H7L2</accession>